<evidence type="ECO:0000256" key="3">
    <source>
        <dbReference type="SAM" id="Coils"/>
    </source>
</evidence>
<feature type="coiled-coil region" evidence="3">
    <location>
        <begin position="106"/>
        <end position="146"/>
    </location>
</feature>
<protein>
    <recommendedName>
        <fullName evidence="5">Chromo domain-containing protein</fullName>
    </recommendedName>
</protein>
<dbReference type="SMART" id="SM00298">
    <property type="entry name" value="CHROMO"/>
    <property type="match status" value="1"/>
</dbReference>
<feature type="domain" description="Chromo" evidence="5">
    <location>
        <begin position="59"/>
        <end position="118"/>
    </location>
</feature>
<dbReference type="PANTHER" id="PTHR22812">
    <property type="entry name" value="CHROMOBOX PROTEIN"/>
    <property type="match status" value="1"/>
</dbReference>
<evidence type="ECO:0000256" key="2">
    <source>
        <dbReference type="ARBA" id="ARBA00023242"/>
    </source>
</evidence>
<dbReference type="GO" id="GO:0005634">
    <property type="term" value="C:nucleus"/>
    <property type="evidence" value="ECO:0007669"/>
    <property type="project" value="UniProtKB-SubCell"/>
</dbReference>
<feature type="region of interest" description="Disordered" evidence="4">
    <location>
        <begin position="187"/>
        <end position="216"/>
    </location>
</feature>
<comment type="subcellular location">
    <subcellularLocation>
        <location evidence="1">Nucleus</location>
    </subcellularLocation>
</comment>
<gene>
    <name evidence="6" type="ORF">ECRASSUSDP1_LOCUS9487</name>
</gene>
<keyword evidence="7" id="KW-1185">Reference proteome</keyword>
<dbReference type="InterPro" id="IPR023780">
    <property type="entry name" value="Chromo_domain"/>
</dbReference>
<dbReference type="InterPro" id="IPR000953">
    <property type="entry name" value="Chromo/chromo_shadow_dom"/>
</dbReference>
<keyword evidence="2" id="KW-0539">Nucleus</keyword>
<feature type="compositionally biased region" description="Basic and acidic residues" evidence="4">
    <location>
        <begin position="199"/>
        <end position="216"/>
    </location>
</feature>
<accession>A0AAD1UF61</accession>
<name>A0AAD1UF61_EUPCR</name>
<feature type="region of interest" description="Disordered" evidence="4">
    <location>
        <begin position="357"/>
        <end position="390"/>
    </location>
</feature>
<dbReference type="InterPro" id="IPR016197">
    <property type="entry name" value="Chromo-like_dom_sf"/>
</dbReference>
<sequence>MESLHTGYNYLCDSSENLHPSVSAVQAYPQNVASRVEPESDIISIHDTQSEESECSPIYEVEKVLKSRMVDGQEQFYVKWVGYPSTENTWEPILNFGEGNLPLQRFLQKRERKNELRRQKAQLAEKKRIKKENRKKLNKRKRLTKLSDIMENCHLDEKKSCVLEDASDLGKENYCDSKLKKMDVQAEIEGDRANGGGKGNDENKEPNDKNKSFNEKENLKICNSANLSRKTAADDCDPKSNDDNNVGYQKQIECCSDRNSSENIIKGSNRAFQISVKEPNCSNLHRKMHAEFSLKEICPPKSSTSELKFRIKDQKTARSTSDSILHLECKKKCLPLKDKEATGKFTSINLVKNSESQIEKNSINKSDTNKPSESSPTCKQTSNKPCDRPIKGSVEHDVIDAILRMKNMSGKLYALVQWKKRPDGILPSKTYEEVEKLKKKNIREVCDFYETKIKLKASTG</sequence>
<dbReference type="Gene3D" id="2.40.50.40">
    <property type="match status" value="1"/>
</dbReference>
<dbReference type="SUPFAM" id="SSF54160">
    <property type="entry name" value="Chromo domain-like"/>
    <property type="match status" value="1"/>
</dbReference>
<evidence type="ECO:0000256" key="1">
    <source>
        <dbReference type="ARBA" id="ARBA00004123"/>
    </source>
</evidence>
<evidence type="ECO:0000313" key="7">
    <source>
        <dbReference type="Proteomes" id="UP001295684"/>
    </source>
</evidence>
<evidence type="ECO:0000256" key="4">
    <source>
        <dbReference type="SAM" id="MobiDB-lite"/>
    </source>
</evidence>
<feature type="compositionally biased region" description="Polar residues" evidence="4">
    <location>
        <begin position="357"/>
        <end position="384"/>
    </location>
</feature>
<organism evidence="6 7">
    <name type="scientific">Euplotes crassus</name>
    <dbReference type="NCBI Taxonomy" id="5936"/>
    <lineage>
        <taxon>Eukaryota</taxon>
        <taxon>Sar</taxon>
        <taxon>Alveolata</taxon>
        <taxon>Ciliophora</taxon>
        <taxon>Intramacronucleata</taxon>
        <taxon>Spirotrichea</taxon>
        <taxon>Hypotrichia</taxon>
        <taxon>Euplotida</taxon>
        <taxon>Euplotidae</taxon>
        <taxon>Moneuplotes</taxon>
    </lineage>
</organism>
<dbReference type="Pfam" id="PF00385">
    <property type="entry name" value="Chromo"/>
    <property type="match status" value="1"/>
</dbReference>
<reference evidence="6" key="1">
    <citation type="submission" date="2023-07" db="EMBL/GenBank/DDBJ databases">
        <authorList>
            <consortium name="AG Swart"/>
            <person name="Singh M."/>
            <person name="Singh A."/>
            <person name="Seah K."/>
            <person name="Emmerich C."/>
        </authorList>
    </citation>
    <scope>NUCLEOTIDE SEQUENCE</scope>
    <source>
        <strain evidence="6">DP1</strain>
    </source>
</reference>
<dbReference type="EMBL" id="CAMPGE010009325">
    <property type="protein sequence ID" value="CAI2368196.1"/>
    <property type="molecule type" value="Genomic_DNA"/>
</dbReference>
<evidence type="ECO:0000313" key="6">
    <source>
        <dbReference type="EMBL" id="CAI2368196.1"/>
    </source>
</evidence>
<evidence type="ECO:0000259" key="5">
    <source>
        <dbReference type="PROSITE" id="PS50013"/>
    </source>
</evidence>
<dbReference type="AlphaFoldDB" id="A0AAD1UF61"/>
<proteinExistence type="predicted"/>
<dbReference type="InterPro" id="IPR051219">
    <property type="entry name" value="Heterochromatin_chromo-domain"/>
</dbReference>
<dbReference type="Proteomes" id="UP001295684">
    <property type="component" value="Unassembled WGS sequence"/>
</dbReference>
<dbReference type="CDD" id="cd00024">
    <property type="entry name" value="CD_CSD"/>
    <property type="match status" value="1"/>
</dbReference>
<comment type="caution">
    <text evidence="6">The sequence shown here is derived from an EMBL/GenBank/DDBJ whole genome shotgun (WGS) entry which is preliminary data.</text>
</comment>
<keyword evidence="3" id="KW-0175">Coiled coil</keyword>
<dbReference type="PROSITE" id="PS50013">
    <property type="entry name" value="CHROMO_2"/>
    <property type="match status" value="1"/>
</dbReference>